<evidence type="ECO:0000256" key="4">
    <source>
        <dbReference type="PROSITE-ProRule" id="PRU00277"/>
    </source>
</evidence>
<geneLocation type="plasmid" evidence="8">
    <name>pRHBSTW-00814_2</name>
</geneLocation>
<geneLocation type="plasmid" evidence="10">
    <name>prhbstw-00814_2</name>
</geneLocation>
<dbReference type="Pfam" id="PF01346">
    <property type="entry name" value="FKBP_N"/>
    <property type="match status" value="1"/>
</dbReference>
<feature type="region of interest" description="Disordered" evidence="5">
    <location>
        <begin position="101"/>
        <end position="123"/>
    </location>
</feature>
<dbReference type="PROSITE" id="PS50059">
    <property type="entry name" value="FKBP_PPIASE"/>
    <property type="match status" value="1"/>
</dbReference>
<dbReference type="AlphaFoldDB" id="A0A7H9KGT6"/>
<dbReference type="Gene3D" id="1.10.287.460">
    <property type="entry name" value="Peptidyl-prolyl cis-trans isomerase, FKBP-type, N-terminal domain"/>
    <property type="match status" value="1"/>
</dbReference>
<dbReference type="Proteomes" id="UP000512115">
    <property type="component" value="Chromosome"/>
</dbReference>
<keyword evidence="4 8" id="KW-0413">Isomerase</keyword>
<feature type="compositionally biased region" description="Basic and acidic residues" evidence="5">
    <location>
        <begin position="162"/>
        <end position="175"/>
    </location>
</feature>
<feature type="region of interest" description="Disordered" evidence="5">
    <location>
        <begin position="419"/>
        <end position="446"/>
    </location>
</feature>
<keyword evidence="8" id="KW-0614">Plasmid</keyword>
<dbReference type="GO" id="GO:0006457">
    <property type="term" value="P:protein folding"/>
    <property type="evidence" value="ECO:0007669"/>
    <property type="project" value="InterPro"/>
</dbReference>
<evidence type="ECO:0000313" key="10">
    <source>
        <dbReference type="Proteomes" id="UP000512115"/>
    </source>
</evidence>
<dbReference type="EMBL" id="CP056159">
    <property type="protein sequence ID" value="QLV01820.1"/>
    <property type="molecule type" value="Genomic_DNA"/>
</dbReference>
<evidence type="ECO:0000259" key="6">
    <source>
        <dbReference type="PROSITE" id="PS50059"/>
    </source>
</evidence>
<dbReference type="GO" id="GO:0003755">
    <property type="term" value="F:peptidyl-prolyl cis-trans isomerase activity"/>
    <property type="evidence" value="ECO:0007669"/>
    <property type="project" value="UniProtKB-KW"/>
</dbReference>
<accession>A0A7H9KGT6</accession>
<organism evidence="8 10">
    <name type="scientific">Escherichia marmotae</name>
    <dbReference type="NCBI Taxonomy" id="1499973"/>
    <lineage>
        <taxon>Bacteria</taxon>
        <taxon>Pseudomonadati</taxon>
        <taxon>Pseudomonadota</taxon>
        <taxon>Gammaproteobacteria</taxon>
        <taxon>Enterobacterales</taxon>
        <taxon>Enterobacteriaceae</taxon>
        <taxon>Escherichia</taxon>
    </lineage>
</organism>
<comment type="catalytic activity">
    <reaction evidence="1 4">
        <text>[protein]-peptidylproline (omega=180) = [protein]-peptidylproline (omega=0)</text>
        <dbReference type="Rhea" id="RHEA:16237"/>
        <dbReference type="Rhea" id="RHEA-COMP:10747"/>
        <dbReference type="Rhea" id="RHEA-COMP:10748"/>
        <dbReference type="ChEBI" id="CHEBI:83833"/>
        <dbReference type="ChEBI" id="CHEBI:83834"/>
        <dbReference type="EC" id="5.2.1.8"/>
    </reaction>
</comment>
<evidence type="ECO:0000313" key="9">
    <source>
        <dbReference type="EMBL" id="QLV04198.1"/>
    </source>
</evidence>
<name>A0A7H9KGT6_9ESCH</name>
<dbReference type="Pfam" id="PF00254">
    <property type="entry name" value="FKBP_C"/>
    <property type="match status" value="1"/>
</dbReference>
<dbReference type="EMBL" id="CP056160">
    <property type="protein sequence ID" value="QLV04153.1"/>
    <property type="molecule type" value="Genomic_DNA"/>
</dbReference>
<sequence length="446" mass="49307">MLTANKHSLKRIVFVFSFLLGSMVSLLFFLTGTARAAEGEGLPGILRYAREQEMKQADGNKQSQVAEPERAYVAGAELKRRLTRSETELRQLRKENRQLREQLKQASAVDDSREVSDLKKRLQEQDAAHRKTLGELTEKAENARNQLAQEVVALKQQLAERERTEKEKAGEEQKLAETQAKLAASEKENEGLKSSLDELKVKMAQMPVVDTAQLGTPEKQQTYAAGVMMGRDILSLQAANALSGIRTDNRVLLAGVRDALNRQELLNENVLQTALSQAEQSIRKARLETATRWKKAGATWLETFKKQKGVQKDSSGFWYRVEHIGDGELISGDDTVVDVVVVEKLTDGTVIEDMDARGTVISQPLGEYPPVFRSALLLLKNHGTVTVAAPPELAYGDEGYPPKVPPGATMVYTIRVEGVKAENTSPDKQKDRNAVASENTKGAKKS</sequence>
<dbReference type="InterPro" id="IPR000774">
    <property type="entry name" value="PPIase_FKBP_N"/>
</dbReference>
<dbReference type="Proteomes" id="UP000512115">
    <property type="component" value="Plasmid pRHBSTW-00814_2"/>
</dbReference>
<proteinExistence type="predicted"/>
<evidence type="ECO:0000256" key="2">
    <source>
        <dbReference type="ARBA" id="ARBA00013194"/>
    </source>
</evidence>
<evidence type="ECO:0000313" key="8">
    <source>
        <dbReference type="EMBL" id="QLV04153.1"/>
    </source>
</evidence>
<dbReference type="InterPro" id="IPR046357">
    <property type="entry name" value="PPIase_dom_sf"/>
</dbReference>
<evidence type="ECO:0000256" key="1">
    <source>
        <dbReference type="ARBA" id="ARBA00000971"/>
    </source>
</evidence>
<dbReference type="EMBL" id="CP056160">
    <property type="protein sequence ID" value="QLV04198.1"/>
    <property type="molecule type" value="Genomic_DNA"/>
</dbReference>
<reference evidence="8 10" key="1">
    <citation type="submission" date="2020-06" db="EMBL/GenBank/DDBJ databases">
        <title>REHAB project genomes.</title>
        <authorList>
            <person name="Shaw L.P."/>
        </authorList>
    </citation>
    <scope>NUCLEOTIDE SEQUENCE [LARGE SCALE GENOMIC DNA]</scope>
    <source>
        <strain evidence="8 10">RHBSTW-00814</strain>
        <plasmid evidence="10">prhbstw-00814_2</plasmid>
        <plasmid evidence="8">pRHBSTW-00814_2</plasmid>
    </source>
</reference>
<dbReference type="InterPro" id="IPR001179">
    <property type="entry name" value="PPIase_FKBP_dom"/>
</dbReference>
<evidence type="ECO:0000256" key="3">
    <source>
        <dbReference type="ARBA" id="ARBA00023110"/>
    </source>
</evidence>
<evidence type="ECO:0000256" key="5">
    <source>
        <dbReference type="SAM" id="MobiDB-lite"/>
    </source>
</evidence>
<dbReference type="EC" id="5.2.1.8" evidence="2 4"/>
<keyword evidence="3 4" id="KW-0697">Rotamase</keyword>
<feature type="compositionally biased region" description="Basic and acidic residues" evidence="5">
    <location>
        <begin position="419"/>
        <end position="433"/>
    </location>
</feature>
<evidence type="ECO:0000313" key="7">
    <source>
        <dbReference type="EMBL" id="QLV01820.1"/>
    </source>
</evidence>
<feature type="domain" description="PPIase FKBP-type" evidence="6">
    <location>
        <begin position="334"/>
        <end position="420"/>
    </location>
</feature>
<feature type="region of interest" description="Disordered" evidence="5">
    <location>
        <begin position="162"/>
        <end position="191"/>
    </location>
</feature>
<dbReference type="Gene3D" id="3.10.50.40">
    <property type="match status" value="1"/>
</dbReference>
<dbReference type="InterPro" id="IPR036944">
    <property type="entry name" value="PPIase_FKBP_N_sf"/>
</dbReference>
<gene>
    <name evidence="7" type="ORF">HV284_12400</name>
    <name evidence="8" type="ORF">HV284_24160</name>
    <name evidence="9" type="ORF">HV284_24470</name>
</gene>
<protein>
    <recommendedName>
        <fullName evidence="2 4">peptidylprolyl isomerase</fullName>
        <ecNumber evidence="2 4">5.2.1.8</ecNumber>
    </recommendedName>
</protein>
<dbReference type="SUPFAM" id="SSF54534">
    <property type="entry name" value="FKBP-like"/>
    <property type="match status" value="1"/>
</dbReference>
<dbReference type="RefSeq" id="WP_181474091.1">
    <property type="nucleotide sequence ID" value="NZ_CP056159.1"/>
</dbReference>
<feature type="compositionally biased region" description="Basic and acidic residues" evidence="5">
    <location>
        <begin position="110"/>
        <end position="123"/>
    </location>
</feature>